<evidence type="ECO:0000256" key="2">
    <source>
        <dbReference type="ARBA" id="ARBA00023004"/>
    </source>
</evidence>
<protein>
    <submittedName>
        <fullName evidence="5">Radical SAM protein</fullName>
    </submittedName>
</protein>
<proteinExistence type="predicted"/>
<sequence length="430" mass="48489">MAENKDYRYSMSITSQLPHCSLPLRLDSYSKCSYRCSYCFAKNRGGNHPPKGIKTINYKSVDKLLCKSLKTENDSTKTVISQLLENKTPIHFGGMSDPFMEYEEYGQKTLETLKVLRDYHYPTIISTKGTLITKDEYLKVISQSLVATQVSFSSLDDKVSSLIEFNTPLPSERLDVIKSLAAVCWVSARLQPLIPGELDSTIEAIKTLAKAGVKHISVELLKLPLTEYSKLTTQISSAVGREIEEYYSERRLMGLEFLVNREYALLTHKELSKVAWGLGISYSSADTDLLPYDSSDCCCSGVHELPGFENYYRYTFSQAIRNALRENSKLLMYEHLSCEWAPDGPINQYVNSKSRVEDANNIIGWMAAKWNSSTKSIGPLAFYGIEETECYDNNGMKIYRISNKAFELALQLGAIPKTATKAKDKMLIPN</sequence>
<comment type="caution">
    <text evidence="5">The sequence shown here is derived from an EMBL/GenBank/DDBJ whole genome shotgun (WGS) entry which is preliminary data.</text>
</comment>
<dbReference type="SFLD" id="SFLDG01084">
    <property type="entry name" value="Uncharacterised_Radical_SAM_Su"/>
    <property type="match status" value="1"/>
</dbReference>
<reference evidence="6" key="1">
    <citation type="journal article" date="2019" name="Int. J. Syst. Evol. Microbiol.">
        <title>The Global Catalogue of Microorganisms (GCM) 10K type strain sequencing project: providing services to taxonomists for standard genome sequencing and annotation.</title>
        <authorList>
            <consortium name="The Broad Institute Genomics Platform"/>
            <consortium name="The Broad Institute Genome Sequencing Center for Infectious Disease"/>
            <person name="Wu L."/>
            <person name="Ma J."/>
        </authorList>
    </citation>
    <scope>NUCLEOTIDE SEQUENCE [LARGE SCALE GENOMIC DNA]</scope>
    <source>
        <strain evidence="6">KCTC 42498</strain>
    </source>
</reference>
<evidence type="ECO:0000313" key="6">
    <source>
        <dbReference type="Proteomes" id="UP001597544"/>
    </source>
</evidence>
<dbReference type="PANTHER" id="PTHR43432">
    <property type="entry name" value="SLR0285 PROTEIN"/>
    <property type="match status" value="1"/>
</dbReference>
<name>A0ABW5IR75_9BACT</name>
<dbReference type="InterPro" id="IPR058240">
    <property type="entry name" value="rSAM_sf"/>
</dbReference>
<dbReference type="Gene3D" id="3.80.30.30">
    <property type="match status" value="1"/>
</dbReference>
<evidence type="ECO:0000256" key="3">
    <source>
        <dbReference type="ARBA" id="ARBA00023014"/>
    </source>
</evidence>
<dbReference type="RefSeq" id="WP_377511408.1">
    <property type="nucleotide sequence ID" value="NZ_JBHULU010000022.1"/>
</dbReference>
<feature type="domain" description="Radical SAM core" evidence="4">
    <location>
        <begin position="30"/>
        <end position="206"/>
    </location>
</feature>
<evidence type="ECO:0000259" key="4">
    <source>
        <dbReference type="Pfam" id="PF04055"/>
    </source>
</evidence>
<evidence type="ECO:0000256" key="1">
    <source>
        <dbReference type="ARBA" id="ARBA00022723"/>
    </source>
</evidence>
<gene>
    <name evidence="5" type="ORF">ACFSRY_18290</name>
</gene>
<keyword evidence="2" id="KW-0408">Iron</keyword>
<dbReference type="Pfam" id="PF04055">
    <property type="entry name" value="Radical_SAM"/>
    <property type="match status" value="1"/>
</dbReference>
<keyword evidence="3" id="KW-0411">Iron-sulfur</keyword>
<evidence type="ECO:0000313" key="5">
    <source>
        <dbReference type="EMBL" id="MFD2515828.1"/>
    </source>
</evidence>
<dbReference type="SFLD" id="SFLDS00029">
    <property type="entry name" value="Radical_SAM"/>
    <property type="match status" value="1"/>
</dbReference>
<dbReference type="EMBL" id="JBHULU010000022">
    <property type="protein sequence ID" value="MFD2515828.1"/>
    <property type="molecule type" value="Genomic_DNA"/>
</dbReference>
<keyword evidence="1" id="KW-0479">Metal-binding</keyword>
<dbReference type="PANTHER" id="PTHR43432:SF3">
    <property type="entry name" value="SLR0285 PROTEIN"/>
    <property type="match status" value="1"/>
</dbReference>
<dbReference type="Proteomes" id="UP001597544">
    <property type="component" value="Unassembled WGS sequence"/>
</dbReference>
<organism evidence="5 6">
    <name type="scientific">Pontibacter locisalis</name>
    <dbReference type="NCBI Taxonomy" id="1719035"/>
    <lineage>
        <taxon>Bacteria</taxon>
        <taxon>Pseudomonadati</taxon>
        <taxon>Bacteroidota</taxon>
        <taxon>Cytophagia</taxon>
        <taxon>Cytophagales</taxon>
        <taxon>Hymenobacteraceae</taxon>
        <taxon>Pontibacter</taxon>
    </lineage>
</organism>
<dbReference type="InterPro" id="IPR007197">
    <property type="entry name" value="rSAM"/>
</dbReference>
<keyword evidence="6" id="KW-1185">Reference proteome</keyword>
<dbReference type="SUPFAM" id="SSF102114">
    <property type="entry name" value="Radical SAM enzymes"/>
    <property type="match status" value="1"/>
</dbReference>
<dbReference type="InterPro" id="IPR040086">
    <property type="entry name" value="MJ0683-like"/>
</dbReference>
<accession>A0ABW5IR75</accession>